<dbReference type="AlphaFoldDB" id="A0A2H0XWP5"/>
<protein>
    <submittedName>
        <fullName evidence="1">Uncharacterized protein</fullName>
    </submittedName>
</protein>
<organism evidence="1 2">
    <name type="scientific">Candidatus Saganbacteria bacterium CG08_land_8_20_14_0_20_45_16</name>
    <dbReference type="NCBI Taxonomy" id="2014293"/>
    <lineage>
        <taxon>Bacteria</taxon>
        <taxon>Bacillati</taxon>
        <taxon>Saganbacteria</taxon>
    </lineage>
</organism>
<evidence type="ECO:0000313" key="1">
    <source>
        <dbReference type="EMBL" id="PIS29175.1"/>
    </source>
</evidence>
<gene>
    <name evidence="1" type="ORF">COT42_06025</name>
</gene>
<proteinExistence type="predicted"/>
<dbReference type="EMBL" id="PEYM01000098">
    <property type="protein sequence ID" value="PIS29175.1"/>
    <property type="molecule type" value="Genomic_DNA"/>
</dbReference>
<comment type="caution">
    <text evidence="1">The sequence shown here is derived from an EMBL/GenBank/DDBJ whole genome shotgun (WGS) entry which is preliminary data.</text>
</comment>
<sequence length="208" mass="22277">MEARTVGISFANLYRTVGQAIAWVEEETGLDLPDLLSTLSCSGGNSNSESRPIPLGTGTEPTITTQETAQILDDCINESSVDRRSVAAFFTNIDQTINTTASGTTPLSRRNIFWQAVASRIAAGQVSVVSVPAIFTNSQRAILQAGLFALFQNQTIVDSTANPLLRAMRGTPMVSYTINLPVTDAQIQAVITAVANLPEDENTRNCLL</sequence>
<name>A0A2H0XWP5_UNCSA</name>
<accession>A0A2H0XWP5</accession>
<reference evidence="1 2" key="1">
    <citation type="submission" date="2017-09" db="EMBL/GenBank/DDBJ databases">
        <title>Depth-based differentiation of microbial function through sediment-hosted aquifers and enrichment of novel symbionts in the deep terrestrial subsurface.</title>
        <authorList>
            <person name="Probst A.J."/>
            <person name="Ladd B."/>
            <person name="Jarett J.K."/>
            <person name="Geller-Mcgrath D.E."/>
            <person name="Sieber C.M."/>
            <person name="Emerson J.B."/>
            <person name="Anantharaman K."/>
            <person name="Thomas B.C."/>
            <person name="Malmstrom R."/>
            <person name="Stieglmeier M."/>
            <person name="Klingl A."/>
            <person name="Woyke T."/>
            <person name="Ryan C.M."/>
            <person name="Banfield J.F."/>
        </authorList>
    </citation>
    <scope>NUCLEOTIDE SEQUENCE [LARGE SCALE GENOMIC DNA]</scope>
    <source>
        <strain evidence="1">CG08_land_8_20_14_0_20_45_16</strain>
    </source>
</reference>
<evidence type="ECO:0000313" key="2">
    <source>
        <dbReference type="Proteomes" id="UP000231343"/>
    </source>
</evidence>
<feature type="non-terminal residue" evidence="1">
    <location>
        <position position="208"/>
    </location>
</feature>
<dbReference type="Proteomes" id="UP000231343">
    <property type="component" value="Unassembled WGS sequence"/>
</dbReference>